<dbReference type="EMBL" id="OP311501">
    <property type="protein sequence ID" value="WAK86029.1"/>
    <property type="molecule type" value="mRNA"/>
</dbReference>
<proteinExistence type="evidence at transcript level"/>
<comment type="subcellular location">
    <subcellularLocation>
        <location evidence="1">Nucleus</location>
    </subcellularLocation>
</comment>
<dbReference type="InterPro" id="IPR016177">
    <property type="entry name" value="DNA-bd_dom_sf"/>
</dbReference>
<evidence type="ECO:0000256" key="8">
    <source>
        <dbReference type="ARBA" id="ARBA00023242"/>
    </source>
</evidence>
<dbReference type="GO" id="GO:0003700">
    <property type="term" value="F:DNA-binding transcription factor activity"/>
    <property type="evidence" value="ECO:0007669"/>
    <property type="project" value="InterPro"/>
</dbReference>
<dbReference type="PANTHER" id="PTHR31190:SF499">
    <property type="entry name" value="ETHYLENE-RESPONSIVE TRANSCRIPTION FACTOR ERF105"/>
    <property type="match status" value="1"/>
</dbReference>
<accession>A0A9E9C1I9</accession>
<dbReference type="SMART" id="SM00380">
    <property type="entry name" value="AP2"/>
    <property type="match status" value="1"/>
</dbReference>
<dbReference type="GO" id="GO:0000976">
    <property type="term" value="F:transcription cis-regulatory region binding"/>
    <property type="evidence" value="ECO:0007669"/>
    <property type="project" value="UniProtKB-ARBA"/>
</dbReference>
<name>A0A9E9C1I9_NOTNI</name>
<dbReference type="PRINTS" id="PR00367">
    <property type="entry name" value="ETHRSPELEMNT"/>
</dbReference>
<dbReference type="GO" id="GO:0005634">
    <property type="term" value="C:nucleus"/>
    <property type="evidence" value="ECO:0007669"/>
    <property type="project" value="UniProtKB-SubCell"/>
</dbReference>
<feature type="domain" description="AP2/ERF" evidence="9">
    <location>
        <begin position="194"/>
        <end position="252"/>
    </location>
</feature>
<evidence type="ECO:0000313" key="10">
    <source>
        <dbReference type="EMBL" id="WAK86029.1"/>
    </source>
</evidence>
<keyword evidence="3" id="KW-0611">Plant defense</keyword>
<evidence type="ECO:0000256" key="2">
    <source>
        <dbReference type="ARBA" id="ARBA00022745"/>
    </source>
</evidence>
<dbReference type="Pfam" id="PF00847">
    <property type="entry name" value="AP2"/>
    <property type="match status" value="1"/>
</dbReference>
<evidence type="ECO:0000256" key="6">
    <source>
        <dbReference type="ARBA" id="ARBA00023159"/>
    </source>
</evidence>
<dbReference type="AlphaFoldDB" id="A0A9E9C1I9"/>
<dbReference type="CDD" id="cd00018">
    <property type="entry name" value="AP2"/>
    <property type="match status" value="1"/>
</dbReference>
<evidence type="ECO:0000259" key="9">
    <source>
        <dbReference type="PROSITE" id="PS51032"/>
    </source>
</evidence>
<dbReference type="SUPFAM" id="SSF54171">
    <property type="entry name" value="DNA-binding domain"/>
    <property type="match status" value="1"/>
</dbReference>
<keyword evidence="4" id="KW-0805">Transcription regulation</keyword>
<evidence type="ECO:0000256" key="7">
    <source>
        <dbReference type="ARBA" id="ARBA00023163"/>
    </source>
</evidence>
<dbReference type="FunFam" id="3.30.730.10:FF:000001">
    <property type="entry name" value="Ethylene-responsive transcription factor 2"/>
    <property type="match status" value="1"/>
</dbReference>
<evidence type="ECO:0000256" key="4">
    <source>
        <dbReference type="ARBA" id="ARBA00023015"/>
    </source>
</evidence>
<reference evidence="10" key="1">
    <citation type="submission" date="2022-08" db="EMBL/GenBank/DDBJ databases">
        <title>Phylogenomics of transcriptionally active AP2/ERF and bHLH transcription factors and their promoter regions regulating camptothecin biosynthesis in Nothapodytes nimmoniana.</title>
        <authorList>
            <person name="Godbole R.C."/>
            <person name="Pable A.A."/>
            <person name="Singh S."/>
            <person name="Barvkar V.T."/>
        </authorList>
    </citation>
    <scope>NUCLEOTIDE SEQUENCE</scope>
</reference>
<keyword evidence="5" id="KW-0238">DNA-binding</keyword>
<dbReference type="Gene3D" id="3.30.730.10">
    <property type="entry name" value="AP2/ERF domain"/>
    <property type="match status" value="1"/>
</dbReference>
<keyword evidence="7" id="KW-0804">Transcription</keyword>
<sequence>MATPYEESALEFIKQHLFGEFSPVQLSLLQPVVSSYRSQSLCSQSASCDSPIMISDYLDSNQLSSATELFDFVPTSTDFPQSRKQCFDFESKPQLIDLTTPKVEYSDSSEQIPSHLFEFEGKPPVIDRRTAEQIGSSYQSSSQSNIGKRKPSLEVNLPPVKQFGWINFGTEATQSQLVATESLREESTTEKKTHFRGVRRRPWGKFAAEIRDPNRRGCRVWLGTFGTAIEAAKAYDAAAFKFRGSKAILNFPLEAGKSAFNLSIAAMDGGRKRKREIEEEVQPKEVNRDRLPECEKRVKKDIDWPLTPSGWTAFFDQNLSGAFSFPPLSPLSPHPPFGYAQLTVN</sequence>
<dbReference type="PROSITE" id="PS51032">
    <property type="entry name" value="AP2_ERF"/>
    <property type="match status" value="1"/>
</dbReference>
<dbReference type="PANTHER" id="PTHR31190">
    <property type="entry name" value="DNA-BINDING DOMAIN"/>
    <property type="match status" value="1"/>
</dbReference>
<keyword evidence="6" id="KW-0010">Activator</keyword>
<dbReference type="GO" id="GO:0009873">
    <property type="term" value="P:ethylene-activated signaling pathway"/>
    <property type="evidence" value="ECO:0007669"/>
    <property type="project" value="UniProtKB-KW"/>
</dbReference>
<dbReference type="InterPro" id="IPR044808">
    <property type="entry name" value="ERF_plant"/>
</dbReference>
<organism evidence="10">
    <name type="scientific">Nothapodytes nimmoniana</name>
    <name type="common">Nothapodytes foetida</name>
    <dbReference type="NCBI Taxonomy" id="159386"/>
    <lineage>
        <taxon>Eukaryota</taxon>
        <taxon>Viridiplantae</taxon>
        <taxon>Streptophyta</taxon>
        <taxon>Embryophyta</taxon>
        <taxon>Tracheophyta</taxon>
        <taxon>Spermatophyta</taxon>
        <taxon>Magnoliopsida</taxon>
        <taxon>eudicotyledons</taxon>
        <taxon>Gunneridae</taxon>
        <taxon>Pentapetalae</taxon>
        <taxon>asterids</taxon>
        <taxon>lamiids</taxon>
        <taxon>Icacinales</taxon>
        <taxon>Icacinaceae</taxon>
        <taxon>Nothapodytes</taxon>
    </lineage>
</organism>
<protein>
    <submittedName>
        <fullName evidence="10">Transcription factor ERF68</fullName>
    </submittedName>
</protein>
<dbReference type="InterPro" id="IPR036955">
    <property type="entry name" value="AP2/ERF_dom_sf"/>
</dbReference>
<keyword evidence="2" id="KW-0936">Ethylene signaling pathway</keyword>
<evidence type="ECO:0000256" key="1">
    <source>
        <dbReference type="ARBA" id="ARBA00004123"/>
    </source>
</evidence>
<evidence type="ECO:0000256" key="3">
    <source>
        <dbReference type="ARBA" id="ARBA00022821"/>
    </source>
</evidence>
<dbReference type="GO" id="GO:0006952">
    <property type="term" value="P:defense response"/>
    <property type="evidence" value="ECO:0007669"/>
    <property type="project" value="UniProtKB-KW"/>
</dbReference>
<evidence type="ECO:0000256" key="5">
    <source>
        <dbReference type="ARBA" id="ARBA00023125"/>
    </source>
</evidence>
<dbReference type="InterPro" id="IPR001471">
    <property type="entry name" value="AP2/ERF_dom"/>
</dbReference>
<keyword evidence="8" id="KW-0539">Nucleus</keyword>